<evidence type="ECO:0000313" key="4">
    <source>
        <dbReference type="EMBL" id="MDA5107379.1"/>
    </source>
</evidence>
<dbReference type="EMBL" id="JAPYYP010000002">
    <property type="protein sequence ID" value="MDA5107379.1"/>
    <property type="molecule type" value="Genomic_DNA"/>
</dbReference>
<keyword evidence="2" id="KW-0812">Transmembrane</keyword>
<name>A0A9X3TN56_9BACL</name>
<dbReference type="InterPro" id="IPR006668">
    <property type="entry name" value="Mg_transptr_MgtE_intracell_dom"/>
</dbReference>
<comment type="caution">
    <text evidence="4">The sequence shown here is derived from an EMBL/GenBank/DDBJ whole genome shotgun (WGS) entry which is preliminary data.</text>
</comment>
<protein>
    <recommendedName>
        <fullName evidence="3">Magnesium transporter MgtE intracellular domain-containing protein</fullName>
    </recommendedName>
</protein>
<dbReference type="Proteomes" id="UP001151071">
    <property type="component" value="Unassembled WGS sequence"/>
</dbReference>
<evidence type="ECO:0000313" key="5">
    <source>
        <dbReference type="Proteomes" id="UP001151071"/>
    </source>
</evidence>
<dbReference type="Gene3D" id="1.25.60.10">
    <property type="entry name" value="MgtE N-terminal domain-like"/>
    <property type="match status" value="1"/>
</dbReference>
<organism evidence="4 5">
    <name type="scientific">Brevibacillus thermoruber</name>
    <dbReference type="NCBI Taxonomy" id="33942"/>
    <lineage>
        <taxon>Bacteria</taxon>
        <taxon>Bacillati</taxon>
        <taxon>Bacillota</taxon>
        <taxon>Bacilli</taxon>
        <taxon>Bacillales</taxon>
        <taxon>Paenibacillaceae</taxon>
        <taxon>Brevibacillus</taxon>
    </lineage>
</organism>
<proteinExistence type="predicted"/>
<keyword evidence="2" id="KW-1133">Transmembrane helix</keyword>
<dbReference type="RefSeq" id="WP_029098951.1">
    <property type="nucleotide sequence ID" value="NZ_JAPYYP010000002.1"/>
</dbReference>
<evidence type="ECO:0000259" key="3">
    <source>
        <dbReference type="Pfam" id="PF03448"/>
    </source>
</evidence>
<evidence type="ECO:0000256" key="2">
    <source>
        <dbReference type="SAM" id="Phobius"/>
    </source>
</evidence>
<feature type="coiled-coil region" evidence="1">
    <location>
        <begin position="80"/>
        <end position="131"/>
    </location>
</feature>
<evidence type="ECO:0000256" key="1">
    <source>
        <dbReference type="SAM" id="Coils"/>
    </source>
</evidence>
<gene>
    <name evidence="4" type="ORF">O3V59_03320</name>
</gene>
<keyword evidence="2" id="KW-0472">Membrane</keyword>
<sequence length="299" mass="33368">MEEIQEEREYSRWEWFFYMIAIPALFATLLGGVLLSLLGYNVLGSVLSWANTIPYVEKIVPDQYATADAEEKSVDLGKQVSSLQEEQAKNKQTIASLQSETAKKDATIQALEKQVQDLQKMLEDKRTSEEERQKQYQDLAKLYATMSPKNAAAIVENLSLSEAVSVMTKMKPEQQANILAKMDPKKAADISIQLKDTVVNKDDDIAALQERVQILTKALSETRKDTTSIDSLIQTFSQMPAEDAAAVIRSLMGTNRNRAISIMAGLSHDKRAQILAAIAQQDSQRNENVAARITSELLR</sequence>
<keyword evidence="1" id="KW-0175">Coiled coil</keyword>
<dbReference type="InterPro" id="IPR038076">
    <property type="entry name" value="MgtE_N_sf"/>
</dbReference>
<keyword evidence="5" id="KW-1185">Reference proteome</keyword>
<dbReference type="Pfam" id="PF03448">
    <property type="entry name" value="MgtE_N"/>
    <property type="match status" value="1"/>
</dbReference>
<accession>A0A9X3TN56</accession>
<feature type="transmembrane region" description="Helical" evidence="2">
    <location>
        <begin position="15"/>
        <end position="38"/>
    </location>
</feature>
<dbReference type="AlphaFoldDB" id="A0A9X3TN56"/>
<dbReference type="SUPFAM" id="SSF158791">
    <property type="entry name" value="MgtE N-terminal domain-like"/>
    <property type="match status" value="1"/>
</dbReference>
<feature type="domain" description="Magnesium transporter MgtE intracellular" evidence="3">
    <location>
        <begin position="136"/>
        <end position="194"/>
    </location>
</feature>
<reference evidence="4" key="1">
    <citation type="submission" date="2022-12" db="EMBL/GenBank/DDBJ databases">
        <title>Draft genome sequence of the thermophilic strain Brevibacillus thermoruber HT42, isolated from Los Humeros, Puebla, Mexico, with biotechnological potential.</title>
        <authorList>
            <person name="Lara Sanchez J."/>
            <person name="Solis Palacios R."/>
            <person name="Bustos Baena A.S."/>
            <person name="Ruz Baez A.E."/>
            <person name="Espinosa Luna G."/>
            <person name="Oliart Ros R.M."/>
        </authorList>
    </citation>
    <scope>NUCLEOTIDE SEQUENCE</scope>
    <source>
        <strain evidence="4">HT42</strain>
    </source>
</reference>